<reference evidence="1" key="1">
    <citation type="submission" date="2021-03" db="EMBL/GenBank/DDBJ databases">
        <title>Fibrella sp. HMF5335 genome sequencing and assembly.</title>
        <authorList>
            <person name="Kang H."/>
            <person name="Kim H."/>
            <person name="Bae S."/>
            <person name="Joh K."/>
        </authorList>
    </citation>
    <scope>NUCLEOTIDE SEQUENCE</scope>
    <source>
        <strain evidence="1">HMF5335</strain>
    </source>
</reference>
<name>A0A939K7H5_9BACT</name>
<dbReference type="AlphaFoldDB" id="A0A939K7H5"/>
<accession>A0A939K7H5</accession>
<protein>
    <submittedName>
        <fullName evidence="1">Uncharacterized protein</fullName>
    </submittedName>
</protein>
<organism evidence="1 2">
    <name type="scientific">Fibrella rubiginis</name>
    <dbReference type="NCBI Taxonomy" id="2817060"/>
    <lineage>
        <taxon>Bacteria</taxon>
        <taxon>Pseudomonadati</taxon>
        <taxon>Bacteroidota</taxon>
        <taxon>Cytophagia</taxon>
        <taxon>Cytophagales</taxon>
        <taxon>Spirosomataceae</taxon>
        <taxon>Fibrella</taxon>
    </lineage>
</organism>
<sequence length="207" mass="24160">MKATVEELTLLRQLAAEQTDPTTSAILFEKYYPVTVDKLRKKYRDVDEDVVRDVVFEVLTGLIENPSKYDPERATLAAYLAMDAQGDLLNKLKKGDQEKKSVKFVEDWELYGNIIEEVATNSDEKQVLSLIQEKLQEIFWEPRDADLAKMIIRGDRNTADYVGLLGLSERPFDEQQALVKQHKDRIKRVLERKGWYTFEEKLKQRFL</sequence>
<gene>
    <name evidence="1" type="ORF">J2I47_22975</name>
</gene>
<keyword evidence="2" id="KW-1185">Reference proteome</keyword>
<comment type="caution">
    <text evidence="1">The sequence shown here is derived from an EMBL/GenBank/DDBJ whole genome shotgun (WGS) entry which is preliminary data.</text>
</comment>
<evidence type="ECO:0000313" key="2">
    <source>
        <dbReference type="Proteomes" id="UP000664034"/>
    </source>
</evidence>
<dbReference type="EMBL" id="JAFMYV010000014">
    <property type="protein sequence ID" value="MBO0939431.1"/>
    <property type="molecule type" value="Genomic_DNA"/>
</dbReference>
<dbReference type="RefSeq" id="WP_207366957.1">
    <property type="nucleotide sequence ID" value="NZ_JAFMYV010000014.1"/>
</dbReference>
<proteinExistence type="predicted"/>
<dbReference type="Proteomes" id="UP000664034">
    <property type="component" value="Unassembled WGS sequence"/>
</dbReference>
<evidence type="ECO:0000313" key="1">
    <source>
        <dbReference type="EMBL" id="MBO0939431.1"/>
    </source>
</evidence>